<name>A0A0H3DLR2_MYCPB</name>
<protein>
    <submittedName>
        <fullName evidence="2">Uncharacterized protein</fullName>
    </submittedName>
</protein>
<dbReference type="HOGENOM" id="CLU_1957168_0_0_14"/>
<dbReference type="PaxDb" id="722438-MPNE_0450"/>
<evidence type="ECO:0000313" key="3">
    <source>
        <dbReference type="Proteomes" id="UP000007756"/>
    </source>
</evidence>
<dbReference type="PATRIC" id="fig|722438.3.peg.434"/>
<proteinExistence type="predicted"/>
<gene>
    <name evidence="2" type="ordered locus">MPNE_0450</name>
</gene>
<dbReference type="STRING" id="722438.F539_02175"/>
<feature type="transmembrane region" description="Helical" evidence="1">
    <location>
        <begin position="75"/>
        <end position="96"/>
    </location>
</feature>
<evidence type="ECO:0000256" key="1">
    <source>
        <dbReference type="SAM" id="Phobius"/>
    </source>
</evidence>
<keyword evidence="1" id="KW-0472">Membrane</keyword>
<dbReference type="KEGG" id="mpj:MPNE_0450"/>
<dbReference type="RefSeq" id="WP_014325503.1">
    <property type="nucleotide sequence ID" value="NZ_CP010546.1"/>
</dbReference>
<dbReference type="Proteomes" id="UP000007756">
    <property type="component" value="Chromosome"/>
</dbReference>
<accession>A0A0H3DLR2</accession>
<keyword evidence="1" id="KW-1133">Transmembrane helix</keyword>
<reference evidence="2 3" key="1">
    <citation type="journal article" date="2010" name="Appl. Environ. Microbiol.">
        <title>Targeted chromosomal knockouts in Mycoplasma pneumoniae.</title>
        <authorList>
            <person name="Krishnakumar R."/>
            <person name="Assad-Garcia N."/>
            <person name="Benders G.A."/>
            <person name="Phan Q."/>
            <person name="Montague M.G."/>
            <person name="Glass J.I."/>
        </authorList>
    </citation>
    <scope>NUCLEOTIDE SEQUENCE [LARGE SCALE GENOMIC DNA]</scope>
    <source>
        <strain evidence="3">ATCC 15531 / DSM 22911 / NBRC 14401 / NCTC 10119 / FH</strain>
    </source>
</reference>
<evidence type="ECO:0000313" key="2">
    <source>
        <dbReference type="EMBL" id="ADK86714.1"/>
    </source>
</evidence>
<sequence>MSNFFEKYINGFIETLDQIDAADFQRIQHDFDPNQFPYDWVVERVSDVKDYLLNPRDFSDVETFKSTMRAKIKHFYACYSSKIPFFLFTSFVLAIFNSVGQYVKYHCDLDFTNPDAVIIFFREKALND</sequence>
<dbReference type="GeneID" id="66608953"/>
<keyword evidence="1" id="KW-0812">Transmembrane</keyword>
<organism evidence="2 3">
    <name type="scientific">Mycoplasmoides pneumoniae (strain ATCC 15531 / DSM 23978 / CIP 103766 / NBRC 14401 / NCTC 10119 / FH)</name>
    <name type="common">Mycoplasma pneumoniae</name>
    <dbReference type="NCBI Taxonomy" id="722438"/>
    <lineage>
        <taxon>Bacteria</taxon>
        <taxon>Bacillati</taxon>
        <taxon>Mycoplasmatota</taxon>
        <taxon>Mycoplasmoidales</taxon>
        <taxon>Mycoplasmoidaceae</taxon>
        <taxon>Mycoplasmoides</taxon>
    </lineage>
</organism>
<dbReference type="EMBL" id="CP002077">
    <property type="protein sequence ID" value="ADK86714.1"/>
    <property type="molecule type" value="Genomic_DNA"/>
</dbReference>
<dbReference type="AlphaFoldDB" id="A0A0H3DLR2"/>